<dbReference type="EMBL" id="JAVYJV010000004">
    <property type="protein sequence ID" value="KAK4373589.1"/>
    <property type="molecule type" value="Genomic_DNA"/>
</dbReference>
<comment type="caution">
    <text evidence="2">The sequence shown here is derived from an EMBL/GenBank/DDBJ whole genome shotgun (WGS) entry which is preliminary data.</text>
</comment>
<sequence>MAKFITDMKNKIQDLFVYLVSCGKSSKESSGNDQGTTRDVLGDDLGQTIYIPEEDQAGPASDVPARNAQGQGHIVVIGQGNNTQNQGQTTNIPQGDAQQGQGINESGGNAQEQKQEQEEEQQEEENEDDFEPLPEGFVPEERANFSRPPGKRSAPIPKTG</sequence>
<reference evidence="2" key="1">
    <citation type="submission" date="2023-12" db="EMBL/GenBank/DDBJ databases">
        <title>Genome assembly of Anisodus tanguticus.</title>
        <authorList>
            <person name="Wang Y.-J."/>
        </authorList>
    </citation>
    <scope>NUCLEOTIDE SEQUENCE</scope>
    <source>
        <strain evidence="2">KB-2021</strain>
        <tissue evidence="2">Leaf</tissue>
    </source>
</reference>
<evidence type="ECO:0000313" key="2">
    <source>
        <dbReference type="EMBL" id="KAK4373589.1"/>
    </source>
</evidence>
<proteinExistence type="predicted"/>
<evidence type="ECO:0000313" key="3">
    <source>
        <dbReference type="Proteomes" id="UP001291623"/>
    </source>
</evidence>
<dbReference type="Proteomes" id="UP001291623">
    <property type="component" value="Unassembled WGS sequence"/>
</dbReference>
<organism evidence="2 3">
    <name type="scientific">Anisodus tanguticus</name>
    <dbReference type="NCBI Taxonomy" id="243964"/>
    <lineage>
        <taxon>Eukaryota</taxon>
        <taxon>Viridiplantae</taxon>
        <taxon>Streptophyta</taxon>
        <taxon>Embryophyta</taxon>
        <taxon>Tracheophyta</taxon>
        <taxon>Spermatophyta</taxon>
        <taxon>Magnoliopsida</taxon>
        <taxon>eudicotyledons</taxon>
        <taxon>Gunneridae</taxon>
        <taxon>Pentapetalae</taxon>
        <taxon>asterids</taxon>
        <taxon>lamiids</taxon>
        <taxon>Solanales</taxon>
        <taxon>Solanaceae</taxon>
        <taxon>Solanoideae</taxon>
        <taxon>Hyoscyameae</taxon>
        <taxon>Anisodus</taxon>
    </lineage>
</organism>
<feature type="compositionally biased region" description="Polar residues" evidence="1">
    <location>
        <begin position="28"/>
        <end position="37"/>
    </location>
</feature>
<dbReference type="AlphaFoldDB" id="A0AAE1SMW4"/>
<evidence type="ECO:0000256" key="1">
    <source>
        <dbReference type="SAM" id="MobiDB-lite"/>
    </source>
</evidence>
<keyword evidence="3" id="KW-1185">Reference proteome</keyword>
<feature type="compositionally biased region" description="Polar residues" evidence="1">
    <location>
        <begin position="92"/>
        <end position="110"/>
    </location>
</feature>
<feature type="compositionally biased region" description="Low complexity" evidence="1">
    <location>
        <begin position="69"/>
        <end position="91"/>
    </location>
</feature>
<name>A0AAE1SMW4_9SOLA</name>
<feature type="compositionally biased region" description="Acidic residues" evidence="1">
    <location>
        <begin position="117"/>
        <end position="132"/>
    </location>
</feature>
<feature type="region of interest" description="Disordered" evidence="1">
    <location>
        <begin position="24"/>
        <end position="160"/>
    </location>
</feature>
<accession>A0AAE1SMW4</accession>
<gene>
    <name evidence="2" type="ORF">RND71_008973</name>
</gene>
<protein>
    <submittedName>
        <fullName evidence="2">Uncharacterized protein</fullName>
    </submittedName>
</protein>